<evidence type="ECO:0000313" key="10">
    <source>
        <dbReference type="Proteomes" id="UP001499854"/>
    </source>
</evidence>
<evidence type="ECO:0000256" key="1">
    <source>
        <dbReference type="ARBA" id="ARBA00004651"/>
    </source>
</evidence>
<dbReference type="Pfam" id="PF04973">
    <property type="entry name" value="NMN_transporter"/>
    <property type="match status" value="1"/>
</dbReference>
<dbReference type="RefSeq" id="WP_344661383.1">
    <property type="nucleotide sequence ID" value="NZ_BAAAQM010000052.1"/>
</dbReference>
<evidence type="ECO:0000256" key="3">
    <source>
        <dbReference type="ARBA" id="ARBA00022448"/>
    </source>
</evidence>
<keyword evidence="7 8" id="KW-0472">Membrane</keyword>
<dbReference type="PANTHER" id="PTHR36122:SF2">
    <property type="entry name" value="NICOTINAMIDE RIBOSIDE TRANSPORTER PNUC"/>
    <property type="match status" value="1"/>
</dbReference>
<dbReference type="EMBL" id="BAAAQM010000052">
    <property type="protein sequence ID" value="GAA1994682.1"/>
    <property type="molecule type" value="Genomic_DNA"/>
</dbReference>
<evidence type="ECO:0000256" key="2">
    <source>
        <dbReference type="ARBA" id="ARBA00006669"/>
    </source>
</evidence>
<keyword evidence="5 8" id="KW-0812">Transmembrane</keyword>
<dbReference type="PANTHER" id="PTHR36122">
    <property type="entry name" value="NICOTINAMIDE RIBOSIDE TRANSPORTER PNUC"/>
    <property type="match status" value="1"/>
</dbReference>
<evidence type="ECO:0000256" key="5">
    <source>
        <dbReference type="ARBA" id="ARBA00022692"/>
    </source>
</evidence>
<sequence length="218" mass="23983">MFHWANAVAFHLFGETVKWSDLLGNLLGLATVALAMRRSMWAWPVQIAGCVLLFGANISAHLGGTAARQVALAGMAVYGWFRWNAVRRNEHDITIRWATWTERALLAVGLGLGTVAFAQVLEHYNASWAPWPDAYIFIGSLVATIAQARGYVEFWFVWVAVDVVGVPLAFNNGLPVSGLVYVFYFAIVVAGLRQWMVKARARKAVPSAQSAAFKEVTV</sequence>
<feature type="transmembrane region" description="Helical" evidence="8">
    <location>
        <begin position="104"/>
        <end position="121"/>
    </location>
</feature>
<dbReference type="Proteomes" id="UP001499854">
    <property type="component" value="Unassembled WGS sequence"/>
</dbReference>
<keyword evidence="10" id="KW-1185">Reference proteome</keyword>
<organism evidence="9 10">
    <name type="scientific">Catenulispora subtropica</name>
    <dbReference type="NCBI Taxonomy" id="450798"/>
    <lineage>
        <taxon>Bacteria</taxon>
        <taxon>Bacillati</taxon>
        <taxon>Actinomycetota</taxon>
        <taxon>Actinomycetes</taxon>
        <taxon>Catenulisporales</taxon>
        <taxon>Catenulisporaceae</taxon>
        <taxon>Catenulispora</taxon>
    </lineage>
</organism>
<keyword evidence="3" id="KW-0813">Transport</keyword>
<evidence type="ECO:0000256" key="7">
    <source>
        <dbReference type="ARBA" id="ARBA00023136"/>
    </source>
</evidence>
<name>A0ABN2SZ70_9ACTN</name>
<evidence type="ECO:0000256" key="6">
    <source>
        <dbReference type="ARBA" id="ARBA00022989"/>
    </source>
</evidence>
<dbReference type="NCBIfam" id="TIGR01528">
    <property type="entry name" value="NMN_trans_PnuC"/>
    <property type="match status" value="1"/>
</dbReference>
<comment type="subcellular location">
    <subcellularLocation>
        <location evidence="1">Cell membrane</location>
        <topology evidence="1">Multi-pass membrane protein</topology>
    </subcellularLocation>
</comment>
<evidence type="ECO:0000256" key="4">
    <source>
        <dbReference type="ARBA" id="ARBA00022475"/>
    </source>
</evidence>
<keyword evidence="6 8" id="KW-1133">Transmembrane helix</keyword>
<accession>A0ABN2SZ70</accession>
<dbReference type="InterPro" id="IPR006419">
    <property type="entry name" value="NMN_transpt_PnuC"/>
</dbReference>
<feature type="transmembrane region" description="Helical" evidence="8">
    <location>
        <begin position="41"/>
        <end position="60"/>
    </location>
</feature>
<feature type="transmembrane region" description="Helical" evidence="8">
    <location>
        <begin position="66"/>
        <end position="83"/>
    </location>
</feature>
<evidence type="ECO:0000313" key="9">
    <source>
        <dbReference type="EMBL" id="GAA1994682.1"/>
    </source>
</evidence>
<reference evidence="9 10" key="1">
    <citation type="journal article" date="2019" name="Int. J. Syst. Evol. Microbiol.">
        <title>The Global Catalogue of Microorganisms (GCM) 10K type strain sequencing project: providing services to taxonomists for standard genome sequencing and annotation.</title>
        <authorList>
            <consortium name="The Broad Institute Genomics Platform"/>
            <consortium name="The Broad Institute Genome Sequencing Center for Infectious Disease"/>
            <person name="Wu L."/>
            <person name="Ma J."/>
        </authorList>
    </citation>
    <scope>NUCLEOTIDE SEQUENCE [LARGE SCALE GENOMIC DNA]</scope>
    <source>
        <strain evidence="9 10">JCM 16013</strain>
    </source>
</reference>
<comment type="similarity">
    <text evidence="2">Belongs to the nicotinamide ribonucleoside (NR) uptake permease (TC 4.B.1) family.</text>
</comment>
<proteinExistence type="inferred from homology"/>
<keyword evidence="4" id="KW-1003">Cell membrane</keyword>
<comment type="caution">
    <text evidence="9">The sequence shown here is derived from an EMBL/GenBank/DDBJ whole genome shotgun (WGS) entry which is preliminary data.</text>
</comment>
<protein>
    <submittedName>
        <fullName evidence="9">Nicotinamide mononucleotide transporter family protein</fullName>
    </submittedName>
</protein>
<gene>
    <name evidence="9" type="ORF">GCM10009838_68810</name>
</gene>
<feature type="transmembrane region" description="Helical" evidence="8">
    <location>
        <begin position="176"/>
        <end position="193"/>
    </location>
</feature>
<evidence type="ECO:0000256" key="8">
    <source>
        <dbReference type="SAM" id="Phobius"/>
    </source>
</evidence>